<dbReference type="InterPro" id="IPR051460">
    <property type="entry name" value="HdrC_iron-sulfur_subunit"/>
</dbReference>
<gene>
    <name evidence="3" type="ORF">DSAG12_01162</name>
</gene>
<accession>A0A5B9D8Z5</accession>
<evidence type="ECO:0000259" key="2">
    <source>
        <dbReference type="PROSITE" id="PS51379"/>
    </source>
</evidence>
<dbReference type="InterPro" id="IPR009051">
    <property type="entry name" value="Helical_ferredxn"/>
</dbReference>
<dbReference type="PANTHER" id="PTHR43255">
    <property type="entry name" value="IRON-SULFUR-BINDING OXIDOREDUCTASE FADF-RELATED-RELATED"/>
    <property type="match status" value="1"/>
</dbReference>
<sequence>MEKIENIDPVLSLHDEFTDSELATSLNLCYNCSTCSTICPVALETEGKFNPRSIILLSNFGYEKRLIVDLTPNVWQCTMCELCQEACPEGVNLHEIFLRIKNASARYHNIPKSYTSETNQVYLFGKAVPSQPVIEKRREQLGLPKSPSTDVDEIKKLMGMTPVENILKEIEELEKTKEEK</sequence>
<dbReference type="PROSITE" id="PS51379">
    <property type="entry name" value="4FE4S_FER_2"/>
    <property type="match status" value="2"/>
</dbReference>
<evidence type="ECO:0000313" key="3">
    <source>
        <dbReference type="EMBL" id="QEE15337.1"/>
    </source>
</evidence>
<proteinExistence type="inferred from homology"/>
<name>A0A5B9D8Z5_9ARCH</name>
<dbReference type="GeneID" id="41329158"/>
<dbReference type="SUPFAM" id="SSF46548">
    <property type="entry name" value="alpha-helical ferredoxin"/>
    <property type="match status" value="1"/>
</dbReference>
<dbReference type="OrthoDB" id="144910at2157"/>
<evidence type="ECO:0000313" key="4">
    <source>
        <dbReference type="Proteomes" id="UP000321408"/>
    </source>
</evidence>
<dbReference type="AlphaFoldDB" id="A0A5B9D8Z5"/>
<dbReference type="PANTHER" id="PTHR43255:SF2">
    <property type="entry name" value="HETERODISULFIDE REDUCTASE RELATED PROTEIN"/>
    <property type="match status" value="1"/>
</dbReference>
<feature type="domain" description="4Fe-4S ferredoxin-type" evidence="2">
    <location>
        <begin position="20"/>
        <end position="48"/>
    </location>
</feature>
<keyword evidence="4" id="KW-1185">Reference proteome</keyword>
<dbReference type="Proteomes" id="UP000321408">
    <property type="component" value="Chromosome"/>
</dbReference>
<dbReference type="RefSeq" id="WP_147662250.1">
    <property type="nucleotide sequence ID" value="NZ_CP042905.2"/>
</dbReference>
<reference evidence="3 4" key="2">
    <citation type="journal article" date="2024" name="Int. J. Syst. Evol. Microbiol.">
        <title>Promethearchaeum syntrophicum gen. nov., sp. nov., an anaerobic, obligately syntrophic archaeon, the first isolate of the lineage 'Asgard' archaea, and proposal of the new archaeal phylum Promethearchaeota phyl. nov. and kingdom Promethearchaeati regn. nov.</title>
        <authorList>
            <person name="Imachi H."/>
            <person name="Nobu M.K."/>
            <person name="Kato S."/>
            <person name="Takaki Y."/>
            <person name="Miyazaki M."/>
            <person name="Miyata M."/>
            <person name="Ogawara M."/>
            <person name="Saito Y."/>
            <person name="Sakai S."/>
            <person name="Tahara Y.O."/>
            <person name="Takano Y."/>
            <person name="Tasumi E."/>
            <person name="Uematsu K."/>
            <person name="Yoshimura T."/>
            <person name="Itoh T."/>
            <person name="Ohkuma M."/>
            <person name="Takai K."/>
        </authorList>
    </citation>
    <scope>NUCLEOTIDE SEQUENCE [LARGE SCALE GENOMIC DNA]</scope>
    <source>
        <strain evidence="3 4">MK-D1</strain>
    </source>
</reference>
<reference evidence="3 4" key="1">
    <citation type="journal article" date="2020" name="Nature">
        <title>Isolation of an archaeon at the prokaryote-eukaryote interface.</title>
        <authorList>
            <person name="Imachi H."/>
            <person name="Nobu M.K."/>
            <person name="Nakahara N."/>
            <person name="Morono Y."/>
            <person name="Ogawara M."/>
            <person name="Takaki Y."/>
            <person name="Takano Y."/>
            <person name="Uematsu K."/>
            <person name="Ikuta T."/>
            <person name="Ito M."/>
            <person name="Matsui Y."/>
            <person name="Miyazaki M."/>
            <person name="Murata K."/>
            <person name="Saito Y."/>
            <person name="Sakai S."/>
            <person name="Song C."/>
            <person name="Tasumi E."/>
            <person name="Yamanaka Y."/>
            <person name="Yamaguchi T."/>
            <person name="Kamagata Y."/>
            <person name="Tamaki H."/>
            <person name="Takai K."/>
        </authorList>
    </citation>
    <scope>NUCLEOTIDE SEQUENCE [LARGE SCALE GENOMIC DNA]</scope>
    <source>
        <strain evidence="3 4">MK-D1</strain>
    </source>
</reference>
<comment type="similarity">
    <text evidence="1">Belongs to the HdrC family.</text>
</comment>
<dbReference type="EMBL" id="CP042905">
    <property type="protein sequence ID" value="QEE15337.1"/>
    <property type="molecule type" value="Genomic_DNA"/>
</dbReference>
<organism evidence="3 4">
    <name type="scientific">Promethearchaeum syntrophicum</name>
    <dbReference type="NCBI Taxonomy" id="2594042"/>
    <lineage>
        <taxon>Archaea</taxon>
        <taxon>Promethearchaeati</taxon>
        <taxon>Promethearchaeota</taxon>
        <taxon>Promethearchaeia</taxon>
        <taxon>Promethearchaeales</taxon>
        <taxon>Promethearchaeaceae</taxon>
        <taxon>Promethearchaeum</taxon>
    </lineage>
</organism>
<protein>
    <submittedName>
        <fullName evidence="3">4Fe-4S dicluster domain-containing protein</fullName>
    </submittedName>
</protein>
<feature type="domain" description="4Fe-4S ferredoxin-type" evidence="2">
    <location>
        <begin position="64"/>
        <end position="96"/>
    </location>
</feature>
<dbReference type="PROSITE" id="PS00198">
    <property type="entry name" value="4FE4S_FER_1"/>
    <property type="match status" value="1"/>
</dbReference>
<dbReference type="GO" id="GO:0051536">
    <property type="term" value="F:iron-sulfur cluster binding"/>
    <property type="evidence" value="ECO:0007669"/>
    <property type="project" value="InterPro"/>
</dbReference>
<dbReference type="KEGG" id="psyt:DSAG12_01162"/>
<dbReference type="InterPro" id="IPR017900">
    <property type="entry name" value="4Fe4S_Fe_S_CS"/>
</dbReference>
<dbReference type="GO" id="GO:0051912">
    <property type="term" value="F:CoB--CoM heterodisulfide reductase activity"/>
    <property type="evidence" value="ECO:0007669"/>
    <property type="project" value="UniProtKB-EC"/>
</dbReference>
<dbReference type="GO" id="GO:0005886">
    <property type="term" value="C:plasma membrane"/>
    <property type="evidence" value="ECO:0007669"/>
    <property type="project" value="TreeGrafter"/>
</dbReference>
<dbReference type="Pfam" id="PF13183">
    <property type="entry name" value="Fer4_8"/>
    <property type="match status" value="1"/>
</dbReference>
<dbReference type="Gene3D" id="1.10.1060.10">
    <property type="entry name" value="Alpha-helical ferredoxin"/>
    <property type="match status" value="1"/>
</dbReference>
<dbReference type="InterPro" id="IPR017896">
    <property type="entry name" value="4Fe4S_Fe-S-bd"/>
</dbReference>
<evidence type="ECO:0000256" key="1">
    <source>
        <dbReference type="ARBA" id="ARBA00007097"/>
    </source>
</evidence>